<accession>A0ABW5QNI6</accession>
<dbReference type="Proteomes" id="UP001597521">
    <property type="component" value="Unassembled WGS sequence"/>
</dbReference>
<feature type="domain" description="YjiS-like" evidence="1">
    <location>
        <begin position="3"/>
        <end position="38"/>
    </location>
</feature>
<protein>
    <submittedName>
        <fullName evidence="2">DUF1127 domain-containing protein</fullName>
    </submittedName>
</protein>
<dbReference type="EMBL" id="JBHUNP010000001">
    <property type="protein sequence ID" value="MFD2648956.1"/>
    <property type="molecule type" value="Genomic_DNA"/>
</dbReference>
<name>A0ABW5QNI6_9HYPH</name>
<gene>
    <name evidence="2" type="ORF">ACFSX5_14295</name>
</gene>
<evidence type="ECO:0000259" key="1">
    <source>
        <dbReference type="Pfam" id="PF06568"/>
    </source>
</evidence>
<organism evidence="2 3">
    <name type="scientific">Devosia albogilva</name>
    <dbReference type="NCBI Taxonomy" id="429726"/>
    <lineage>
        <taxon>Bacteria</taxon>
        <taxon>Pseudomonadati</taxon>
        <taxon>Pseudomonadota</taxon>
        <taxon>Alphaproteobacteria</taxon>
        <taxon>Hyphomicrobiales</taxon>
        <taxon>Devosiaceae</taxon>
        <taxon>Devosia</taxon>
    </lineage>
</organism>
<evidence type="ECO:0000313" key="3">
    <source>
        <dbReference type="Proteomes" id="UP001597521"/>
    </source>
</evidence>
<evidence type="ECO:0000313" key="2">
    <source>
        <dbReference type="EMBL" id="MFD2648956.1"/>
    </source>
</evidence>
<proteinExistence type="predicted"/>
<sequence length="49" mass="5597">MNIRQRIAKFAQYQRTMRELSALDQRQLQDLGITRGDIKAIASGTYVGN</sequence>
<comment type="caution">
    <text evidence="2">The sequence shown here is derived from an EMBL/GenBank/DDBJ whole genome shotgun (WGS) entry which is preliminary data.</text>
</comment>
<dbReference type="Pfam" id="PF06568">
    <property type="entry name" value="YjiS-like"/>
    <property type="match status" value="1"/>
</dbReference>
<reference evidence="3" key="1">
    <citation type="journal article" date="2019" name="Int. J. Syst. Evol. Microbiol.">
        <title>The Global Catalogue of Microorganisms (GCM) 10K type strain sequencing project: providing services to taxonomists for standard genome sequencing and annotation.</title>
        <authorList>
            <consortium name="The Broad Institute Genomics Platform"/>
            <consortium name="The Broad Institute Genome Sequencing Center for Infectious Disease"/>
            <person name="Wu L."/>
            <person name="Ma J."/>
        </authorList>
    </citation>
    <scope>NUCLEOTIDE SEQUENCE [LARGE SCALE GENOMIC DNA]</scope>
    <source>
        <strain evidence="3">CCM 7427</strain>
    </source>
</reference>
<dbReference type="RefSeq" id="WP_386834331.1">
    <property type="nucleotide sequence ID" value="NZ_JBHUNP010000001.1"/>
</dbReference>
<keyword evidence="3" id="KW-1185">Reference proteome</keyword>
<dbReference type="InterPro" id="IPR009506">
    <property type="entry name" value="YjiS-like"/>
</dbReference>